<evidence type="ECO:0000256" key="4">
    <source>
        <dbReference type="ARBA" id="ARBA00023136"/>
    </source>
</evidence>
<keyword evidence="2 5" id="KW-0812">Transmembrane</keyword>
<dbReference type="Pfam" id="PF02659">
    <property type="entry name" value="Mntp"/>
    <property type="match status" value="1"/>
</dbReference>
<name>A0A917PEL8_9ACTN</name>
<dbReference type="InterPro" id="IPR003810">
    <property type="entry name" value="Mntp/YtaF"/>
</dbReference>
<keyword evidence="3 5" id="KW-1133">Transmembrane helix</keyword>
<keyword evidence="1" id="KW-1003">Cell membrane</keyword>
<evidence type="ECO:0000256" key="5">
    <source>
        <dbReference type="SAM" id="Phobius"/>
    </source>
</evidence>
<sequence length="118" mass="12808">MIGFGVYGLFLIVRAVISPERADPDLKWARWGLPIPLSIDNVAAGAALGFAGYTPWLAPVLFGCATFVMSVAGHRISRTVAHFVDFIPKINTDLLVEFCFTLMAVLMAFSVTQPLSYG</sequence>
<dbReference type="EMBL" id="BMQA01000160">
    <property type="protein sequence ID" value="GGJ72797.1"/>
    <property type="molecule type" value="Genomic_DNA"/>
</dbReference>
<evidence type="ECO:0000256" key="2">
    <source>
        <dbReference type="ARBA" id="ARBA00022692"/>
    </source>
</evidence>
<evidence type="ECO:0000256" key="1">
    <source>
        <dbReference type="ARBA" id="ARBA00022475"/>
    </source>
</evidence>
<keyword evidence="7" id="KW-1185">Reference proteome</keyword>
<evidence type="ECO:0000256" key="3">
    <source>
        <dbReference type="ARBA" id="ARBA00022989"/>
    </source>
</evidence>
<dbReference type="AlphaFoldDB" id="A0A917PEL8"/>
<comment type="caution">
    <text evidence="6">The sequence shown here is derived from an EMBL/GenBank/DDBJ whole genome shotgun (WGS) entry which is preliminary data.</text>
</comment>
<organism evidence="6 7">
    <name type="scientific">Streptomyces brasiliensis</name>
    <dbReference type="NCBI Taxonomy" id="1954"/>
    <lineage>
        <taxon>Bacteria</taxon>
        <taxon>Bacillati</taxon>
        <taxon>Actinomycetota</taxon>
        <taxon>Actinomycetes</taxon>
        <taxon>Kitasatosporales</taxon>
        <taxon>Streptomycetaceae</taxon>
        <taxon>Streptomyces</taxon>
    </lineage>
</organism>
<feature type="transmembrane region" description="Helical" evidence="5">
    <location>
        <begin position="94"/>
        <end position="112"/>
    </location>
</feature>
<feature type="transmembrane region" description="Helical" evidence="5">
    <location>
        <begin position="46"/>
        <end position="73"/>
    </location>
</feature>
<dbReference type="Proteomes" id="UP000657574">
    <property type="component" value="Unassembled WGS sequence"/>
</dbReference>
<evidence type="ECO:0000313" key="7">
    <source>
        <dbReference type="Proteomes" id="UP000657574"/>
    </source>
</evidence>
<proteinExistence type="predicted"/>
<gene>
    <name evidence="6" type="ORF">GCM10010121_099240</name>
</gene>
<protein>
    <submittedName>
        <fullName evidence="6">Uncharacterized protein</fullName>
    </submittedName>
</protein>
<evidence type="ECO:0000313" key="6">
    <source>
        <dbReference type="EMBL" id="GGJ72797.1"/>
    </source>
</evidence>
<reference evidence="6" key="2">
    <citation type="submission" date="2020-09" db="EMBL/GenBank/DDBJ databases">
        <authorList>
            <person name="Sun Q."/>
            <person name="Ohkuma M."/>
        </authorList>
    </citation>
    <scope>NUCLEOTIDE SEQUENCE</scope>
    <source>
        <strain evidence="6">JCM 3086</strain>
    </source>
</reference>
<reference evidence="6" key="1">
    <citation type="journal article" date="2014" name="Int. J. Syst. Evol. Microbiol.">
        <title>Complete genome sequence of Corynebacterium casei LMG S-19264T (=DSM 44701T), isolated from a smear-ripened cheese.</title>
        <authorList>
            <consortium name="US DOE Joint Genome Institute (JGI-PGF)"/>
            <person name="Walter F."/>
            <person name="Albersmeier A."/>
            <person name="Kalinowski J."/>
            <person name="Ruckert C."/>
        </authorList>
    </citation>
    <scope>NUCLEOTIDE SEQUENCE</scope>
    <source>
        <strain evidence="6">JCM 3086</strain>
    </source>
</reference>
<keyword evidence="4 5" id="KW-0472">Membrane</keyword>
<accession>A0A917PEL8</accession>